<reference evidence="2 3" key="1">
    <citation type="submission" date="2019-08" db="EMBL/GenBank/DDBJ databases">
        <title>In-depth cultivation of the pig gut microbiome towards novel bacterial diversity and tailored functional studies.</title>
        <authorList>
            <person name="Wylensek D."/>
            <person name="Hitch T.C.A."/>
            <person name="Clavel T."/>
        </authorList>
    </citation>
    <scope>NUCLEOTIDE SEQUENCE [LARGE SCALE GENOMIC DNA]</scope>
    <source>
        <strain evidence="2 3">BBE-744-WT-12</strain>
    </source>
</reference>
<sequence>MPAARRTDRIGSPEPGRLGPVLASRLHLHRMRENARRVPEGGGAMNLLFLGSAASEAIPALWCECPNCRKAAALGGRNLRRRTSYLAGGSTLVDFGPDANWQMKEFGIDPAKIERLLVTHSHVDHFNPVELLWRSENFSVTGRRLGFLANAAVIAELDARVRECSMGRSLDALRLDVRELRPGVPVRDGELEILPVRASHAPKECALNFLLSGRDESRILIANDTGWWPEESWELLRGRRLDVAVIEISMGIRMPYAEERGFHLGAKAAIAFRDRLAELGAVTASTQVAVTHISHHVGATHEELEAYFRPYGMLVGYDGMLLGRA</sequence>
<dbReference type="Gene3D" id="3.60.15.10">
    <property type="entry name" value="Ribonuclease Z/Hydroxyacylglutathione hydrolase-like"/>
    <property type="match status" value="1"/>
</dbReference>
<gene>
    <name evidence="2" type="ORF">FYJ85_10295</name>
</gene>
<evidence type="ECO:0000313" key="2">
    <source>
        <dbReference type="EMBL" id="MST97430.1"/>
    </source>
</evidence>
<dbReference type="InterPro" id="IPR036866">
    <property type="entry name" value="RibonucZ/Hydroxyglut_hydro"/>
</dbReference>
<dbReference type="InterPro" id="IPR001279">
    <property type="entry name" value="Metallo-B-lactamas"/>
</dbReference>
<proteinExistence type="predicted"/>
<evidence type="ECO:0000313" key="3">
    <source>
        <dbReference type="Proteomes" id="UP000435649"/>
    </source>
</evidence>
<dbReference type="GO" id="GO:0016787">
    <property type="term" value="F:hydrolase activity"/>
    <property type="evidence" value="ECO:0007669"/>
    <property type="project" value="UniProtKB-KW"/>
</dbReference>
<dbReference type="AlphaFoldDB" id="A0A844G179"/>
<dbReference type="EMBL" id="VUNS01000010">
    <property type="protein sequence ID" value="MST97430.1"/>
    <property type="molecule type" value="Genomic_DNA"/>
</dbReference>
<dbReference type="PANTHER" id="PTHR42663">
    <property type="entry name" value="HYDROLASE C777.06C-RELATED-RELATED"/>
    <property type="match status" value="1"/>
</dbReference>
<keyword evidence="3" id="KW-1185">Reference proteome</keyword>
<name>A0A844G179_9BACT</name>
<dbReference type="Pfam" id="PF12706">
    <property type="entry name" value="Lactamase_B_2"/>
    <property type="match status" value="1"/>
</dbReference>
<evidence type="ECO:0000259" key="1">
    <source>
        <dbReference type="Pfam" id="PF12706"/>
    </source>
</evidence>
<organism evidence="2 3">
    <name type="scientific">Victivallis lenta</name>
    <dbReference type="NCBI Taxonomy" id="2606640"/>
    <lineage>
        <taxon>Bacteria</taxon>
        <taxon>Pseudomonadati</taxon>
        <taxon>Lentisphaerota</taxon>
        <taxon>Lentisphaeria</taxon>
        <taxon>Victivallales</taxon>
        <taxon>Victivallaceae</taxon>
        <taxon>Victivallis</taxon>
    </lineage>
</organism>
<dbReference type="PANTHER" id="PTHR42663:SF6">
    <property type="entry name" value="HYDROLASE C777.06C-RELATED"/>
    <property type="match status" value="1"/>
</dbReference>
<protein>
    <submittedName>
        <fullName evidence="2">MBL fold metallo-hydrolase</fullName>
    </submittedName>
</protein>
<keyword evidence="2" id="KW-0378">Hydrolase</keyword>
<accession>A0A844G179</accession>
<dbReference type="Proteomes" id="UP000435649">
    <property type="component" value="Unassembled WGS sequence"/>
</dbReference>
<comment type="caution">
    <text evidence="2">The sequence shown here is derived from an EMBL/GenBank/DDBJ whole genome shotgun (WGS) entry which is preliminary data.</text>
</comment>
<feature type="domain" description="Metallo-beta-lactamase" evidence="1">
    <location>
        <begin position="92"/>
        <end position="277"/>
    </location>
</feature>
<dbReference type="SUPFAM" id="SSF56281">
    <property type="entry name" value="Metallo-hydrolase/oxidoreductase"/>
    <property type="match status" value="1"/>
</dbReference>